<gene>
    <name evidence="1" type="ORF">KK1_049776</name>
</gene>
<dbReference type="Gramene" id="C.cajan_47331.t">
    <property type="protein sequence ID" value="C.cajan_47331.t.cds1"/>
    <property type="gene ID" value="C.cajan_47331"/>
</dbReference>
<dbReference type="InterPro" id="IPR036691">
    <property type="entry name" value="Endo/exonu/phosph_ase_sf"/>
</dbReference>
<reference evidence="1" key="1">
    <citation type="journal article" date="2012" name="Nat. Biotechnol.">
        <title>Draft genome sequence of pigeonpea (Cajanus cajan), an orphan legume crop of resource-poor farmers.</title>
        <authorList>
            <person name="Varshney R.K."/>
            <person name="Chen W."/>
            <person name="Li Y."/>
            <person name="Bharti A.K."/>
            <person name="Saxena R.K."/>
            <person name="Schlueter J.A."/>
            <person name="Donoghue M.T."/>
            <person name="Azam S."/>
            <person name="Fan G."/>
            <person name="Whaley A.M."/>
            <person name="Farmer A.D."/>
            <person name="Sheridan J."/>
            <person name="Iwata A."/>
            <person name="Tuteja R."/>
            <person name="Penmetsa R.V."/>
            <person name="Wu W."/>
            <person name="Upadhyaya H.D."/>
            <person name="Yang S.P."/>
            <person name="Shah T."/>
            <person name="Saxena K.B."/>
            <person name="Michael T."/>
            <person name="McCombie W.R."/>
            <person name="Yang B."/>
            <person name="Zhang G."/>
            <person name="Yang H."/>
            <person name="Wang J."/>
            <person name="Spillane C."/>
            <person name="Cook D.R."/>
            <person name="May G.D."/>
            <person name="Xu X."/>
            <person name="Jackson S.A."/>
        </authorList>
    </citation>
    <scope>NUCLEOTIDE SEQUENCE [LARGE SCALE GENOMIC DNA]</scope>
</reference>
<evidence type="ECO:0000313" key="2">
    <source>
        <dbReference type="Proteomes" id="UP000075243"/>
    </source>
</evidence>
<accession>A0A151UGH1</accession>
<protein>
    <submittedName>
        <fullName evidence="1">Uncharacterized protein</fullName>
    </submittedName>
</protein>
<dbReference type="PANTHER" id="PTHR33710">
    <property type="entry name" value="BNAC02G09200D PROTEIN"/>
    <property type="match status" value="1"/>
</dbReference>
<dbReference type="Proteomes" id="UP000075243">
    <property type="component" value="Unassembled WGS sequence"/>
</dbReference>
<dbReference type="EMBL" id="AGCT01050541">
    <property type="protein sequence ID" value="KYP78393.1"/>
    <property type="molecule type" value="Genomic_DNA"/>
</dbReference>
<organism evidence="1 2">
    <name type="scientific">Cajanus cajan</name>
    <name type="common">Pigeon pea</name>
    <name type="synonym">Cajanus indicus</name>
    <dbReference type="NCBI Taxonomy" id="3821"/>
    <lineage>
        <taxon>Eukaryota</taxon>
        <taxon>Viridiplantae</taxon>
        <taxon>Streptophyta</taxon>
        <taxon>Embryophyta</taxon>
        <taxon>Tracheophyta</taxon>
        <taxon>Spermatophyta</taxon>
        <taxon>Magnoliopsida</taxon>
        <taxon>eudicotyledons</taxon>
        <taxon>Gunneridae</taxon>
        <taxon>Pentapetalae</taxon>
        <taxon>rosids</taxon>
        <taxon>fabids</taxon>
        <taxon>Fabales</taxon>
        <taxon>Fabaceae</taxon>
        <taxon>Papilionoideae</taxon>
        <taxon>50 kb inversion clade</taxon>
        <taxon>NPAAA clade</taxon>
        <taxon>indigoferoid/millettioid clade</taxon>
        <taxon>Phaseoleae</taxon>
        <taxon>Cajanus</taxon>
    </lineage>
</organism>
<sequence>IRDFNDILSNEDKYGIVKHPFWLLHGFKEAVNDCHLQDIMLEDYTLTWVCNRGTVRVVEEKIDRAMANPPWLDLYPKICLKNLIASISYYKPLILCCDSIQAF</sequence>
<comment type="caution">
    <text evidence="1">The sequence shown here is derived from an EMBL/GenBank/DDBJ whole genome shotgun (WGS) entry which is preliminary data.</text>
</comment>
<feature type="non-terminal residue" evidence="1">
    <location>
        <position position="1"/>
    </location>
</feature>
<evidence type="ECO:0000313" key="1">
    <source>
        <dbReference type="EMBL" id="KYP78393.1"/>
    </source>
</evidence>
<dbReference type="SUPFAM" id="SSF56219">
    <property type="entry name" value="DNase I-like"/>
    <property type="match status" value="1"/>
</dbReference>
<name>A0A151UGH1_CAJCA</name>
<dbReference type="AlphaFoldDB" id="A0A151UGH1"/>
<proteinExistence type="predicted"/>
<dbReference type="PANTHER" id="PTHR33710:SF79">
    <property type="entry name" value="OS06G0205337 PROTEIN"/>
    <property type="match status" value="1"/>
</dbReference>
<keyword evidence="2" id="KW-1185">Reference proteome</keyword>